<dbReference type="STRING" id="22663.A0A218WDL9"/>
<evidence type="ECO:0000313" key="11">
    <source>
        <dbReference type="Proteomes" id="UP000197138"/>
    </source>
</evidence>
<keyword evidence="3" id="KW-0677">Repeat</keyword>
<keyword evidence="12" id="KW-1185">Reference proteome</keyword>
<dbReference type="Gene3D" id="1.25.40.10">
    <property type="entry name" value="Tetratricopeptide repeat domain"/>
    <property type="match status" value="2"/>
</dbReference>
<reference evidence="10 12" key="3">
    <citation type="submission" date="2017-11" db="EMBL/GenBank/DDBJ databases">
        <title>De-novo sequencing of pomegranate (Punica granatum L.) genome.</title>
        <authorList>
            <person name="Akparov Z."/>
            <person name="Amiraslanov A."/>
            <person name="Hajiyeva S."/>
            <person name="Abbasov M."/>
            <person name="Kaur K."/>
            <person name="Hamwieh A."/>
            <person name="Solovyev V."/>
            <person name="Salamov A."/>
            <person name="Braich B."/>
            <person name="Kosarev P."/>
            <person name="Mahmoud A."/>
            <person name="Hajiyev E."/>
            <person name="Babayeva S."/>
            <person name="Izzatullayeva V."/>
            <person name="Mammadov A."/>
            <person name="Mammadov A."/>
            <person name="Sharifova S."/>
            <person name="Ojaghi J."/>
            <person name="Eynullazada K."/>
            <person name="Bayramov B."/>
            <person name="Abdulazimova A."/>
            <person name="Shahmuradov I."/>
        </authorList>
    </citation>
    <scope>NUCLEOTIDE SEQUENCE [LARGE SCALE GENOMIC DNA]</scope>
    <source>
        <strain evidence="10">AG2017</strain>
        <strain evidence="12">cv. AG2017</strain>
        <tissue evidence="10">Leaf</tissue>
    </source>
</reference>
<evidence type="ECO:0000256" key="6">
    <source>
        <dbReference type="ARBA" id="ARBA00038019"/>
    </source>
</evidence>
<dbReference type="FunFam" id="1.25.40.10:FF:000064">
    <property type="entry name" value="Putative pre-mrna-processing factor 39"/>
    <property type="match status" value="1"/>
</dbReference>
<dbReference type="PANTHER" id="PTHR17204">
    <property type="entry name" value="PRE-MRNA PROCESSING PROTEIN PRP39-RELATED"/>
    <property type="match status" value="1"/>
</dbReference>
<dbReference type="InterPro" id="IPR011990">
    <property type="entry name" value="TPR-like_helical_dom_sf"/>
</dbReference>
<dbReference type="GO" id="GO:0000243">
    <property type="term" value="C:commitment complex"/>
    <property type="evidence" value="ECO:0007669"/>
    <property type="project" value="TreeGrafter"/>
</dbReference>
<evidence type="ECO:0000256" key="1">
    <source>
        <dbReference type="ARBA" id="ARBA00004123"/>
    </source>
</evidence>
<proteinExistence type="inferred from homology"/>
<name>A0A218WDL9_PUNGR</name>
<gene>
    <name evidence="9" type="ORF">CDL15_Pgr008709</name>
    <name evidence="10" type="ORF">CRG98_035782</name>
</gene>
<dbReference type="EMBL" id="PGOL01002971">
    <property type="protein sequence ID" value="PKI43831.1"/>
    <property type="molecule type" value="Genomic_DNA"/>
</dbReference>
<evidence type="ECO:0000313" key="10">
    <source>
        <dbReference type="EMBL" id="PKI43831.1"/>
    </source>
</evidence>
<dbReference type="Proteomes" id="UP000197138">
    <property type="component" value="Unassembled WGS sequence"/>
</dbReference>
<dbReference type="EMBL" id="MTKT01004622">
    <property type="protein sequence ID" value="OWM70420.1"/>
    <property type="molecule type" value="Genomic_DNA"/>
</dbReference>
<keyword evidence="4" id="KW-0508">mRNA splicing</keyword>
<feature type="region of interest" description="Disordered" evidence="8">
    <location>
        <begin position="652"/>
        <end position="672"/>
    </location>
</feature>
<keyword evidence="7" id="KW-0175">Coiled coil</keyword>
<dbReference type="FunFam" id="1.25.40.10:FF:000159">
    <property type="entry name" value="Tetratricopeptide repeat (TPR)-like superfamily protein"/>
    <property type="match status" value="1"/>
</dbReference>
<sequence length="785" mass="87075">MVDSETVVTQSPAIMEYSGSIAQAAPADAPTTDSNAIPQESYANNAAFEAKMDIGLPHTIQGAGGGGYGSFANGDAVSGASHAENGTASISEGGGAAGLQLMEGGSVRAMSAEEERLWNVVGANSLDFDAWVTLIDETEKVAEGNILKIRRVYDAFLAEFPLCYGYWKKYAEHEAPGSTEKAVEVYEHAVQAVTYSVDIWLHYCRFAINKYEDPDIIRRLFERGLAYVGTDYLSYSLWDEYIEFEYKHQEWSRLAMIYTRIFENPILYFDKYYSSFKELAANRPLSELRTADEAAAAAASLVSEASDNVTEGEVPSDAVEQSSKPVSAGLTEAEELEKYIAIREEMYKKAKEFDSKIVGFETAIGRPYFHVKPLNAAELENWHNYLNFIEKEDDFSKVVKLYERCLIACANYPEYWMRYVKCMEMRGSMDLAENALVRATQVFVKRQPEIHLFAAWFKEHNGDISGARAAYELVHTEISPGLLEAIIKHANMERRLGNLEDALSIYEQAIAIEKGKEHSQTLPVLFAQYARFLYMAPGKEEKARNILMEAPEHVQLSKPFLEAMISMETMLPLPKRIEYVDTLVEKFIVPNPDNPNSASMAEREELSSILLEFLDLVGDAKFVKKAYDRHLKTFINRTSAILKKRLGEDLSSDKSKLAKADPAATSPAQSLAGAYPSAQNQWTAGYAVQPQAWPPVAPAPVQQWNPSYTQPAAAYGGYGTTYPQTSAPVPQAGTYANYQPTTYPAQVYPQQQSYAQPAAVSAPVAAAAATPQVSTVPQAYYGSYY</sequence>
<comment type="caution">
    <text evidence="9">The sequence shown here is derived from an EMBL/GenBank/DDBJ whole genome shotgun (WGS) entry which is preliminary data.</text>
</comment>
<dbReference type="SMART" id="SM00386">
    <property type="entry name" value="HAT"/>
    <property type="match status" value="7"/>
</dbReference>
<keyword evidence="5" id="KW-0539">Nucleus</keyword>
<dbReference type="GO" id="GO:0000395">
    <property type="term" value="P:mRNA 5'-splice site recognition"/>
    <property type="evidence" value="ECO:0007669"/>
    <property type="project" value="TreeGrafter"/>
</dbReference>
<dbReference type="GO" id="GO:0005685">
    <property type="term" value="C:U1 snRNP"/>
    <property type="evidence" value="ECO:0007669"/>
    <property type="project" value="TreeGrafter"/>
</dbReference>
<evidence type="ECO:0000313" key="9">
    <source>
        <dbReference type="EMBL" id="OWM70420.1"/>
    </source>
</evidence>
<dbReference type="OrthoDB" id="10265668at2759"/>
<protein>
    <submittedName>
        <fullName evidence="9">Uncharacterized protein</fullName>
    </submittedName>
</protein>
<evidence type="ECO:0000256" key="8">
    <source>
        <dbReference type="SAM" id="MobiDB-lite"/>
    </source>
</evidence>
<dbReference type="InterPro" id="IPR059164">
    <property type="entry name" value="HAT_PRP39_C"/>
</dbReference>
<dbReference type="PANTHER" id="PTHR17204:SF5">
    <property type="entry name" value="PRE-MRNA-PROCESSING FACTOR 39"/>
    <property type="match status" value="1"/>
</dbReference>
<evidence type="ECO:0000256" key="2">
    <source>
        <dbReference type="ARBA" id="ARBA00022664"/>
    </source>
</evidence>
<organism evidence="9 11">
    <name type="scientific">Punica granatum</name>
    <name type="common">Pomegranate</name>
    <dbReference type="NCBI Taxonomy" id="22663"/>
    <lineage>
        <taxon>Eukaryota</taxon>
        <taxon>Viridiplantae</taxon>
        <taxon>Streptophyta</taxon>
        <taxon>Embryophyta</taxon>
        <taxon>Tracheophyta</taxon>
        <taxon>Spermatophyta</taxon>
        <taxon>Magnoliopsida</taxon>
        <taxon>eudicotyledons</taxon>
        <taxon>Gunneridae</taxon>
        <taxon>Pentapetalae</taxon>
        <taxon>rosids</taxon>
        <taxon>malvids</taxon>
        <taxon>Myrtales</taxon>
        <taxon>Lythraceae</taxon>
        <taxon>Punica</taxon>
    </lineage>
</organism>
<evidence type="ECO:0000256" key="7">
    <source>
        <dbReference type="SAM" id="Coils"/>
    </source>
</evidence>
<comment type="similarity">
    <text evidence="6">Belongs to the PRP39 family.</text>
</comment>
<comment type="subcellular location">
    <subcellularLocation>
        <location evidence="1">Nucleus</location>
    </subcellularLocation>
</comment>
<reference evidence="11" key="1">
    <citation type="journal article" date="2017" name="Plant J.">
        <title>The pomegranate (Punica granatum L.) genome and the genomics of punicalagin biosynthesis.</title>
        <authorList>
            <person name="Qin G."/>
            <person name="Xu C."/>
            <person name="Ming R."/>
            <person name="Tang H."/>
            <person name="Guyot R."/>
            <person name="Kramer E.M."/>
            <person name="Hu Y."/>
            <person name="Yi X."/>
            <person name="Qi Y."/>
            <person name="Xu X."/>
            <person name="Gao Z."/>
            <person name="Pan H."/>
            <person name="Jian J."/>
            <person name="Tian Y."/>
            <person name="Yue Z."/>
            <person name="Xu Y."/>
        </authorList>
    </citation>
    <scope>NUCLEOTIDE SEQUENCE [LARGE SCALE GENOMIC DNA]</scope>
    <source>
        <strain evidence="11">cv. Dabenzi</strain>
    </source>
</reference>
<evidence type="ECO:0000256" key="5">
    <source>
        <dbReference type="ARBA" id="ARBA00023242"/>
    </source>
</evidence>
<dbReference type="InterPro" id="IPR003107">
    <property type="entry name" value="HAT"/>
</dbReference>
<evidence type="ECO:0000256" key="3">
    <source>
        <dbReference type="ARBA" id="ARBA00022737"/>
    </source>
</evidence>
<dbReference type="Pfam" id="PF23241">
    <property type="entry name" value="HAT_PRP39_C"/>
    <property type="match status" value="1"/>
</dbReference>
<dbReference type="GO" id="GO:0030627">
    <property type="term" value="F:pre-mRNA 5'-splice site binding"/>
    <property type="evidence" value="ECO:0007669"/>
    <property type="project" value="TreeGrafter"/>
</dbReference>
<dbReference type="GO" id="GO:0071004">
    <property type="term" value="C:U2-type prespliceosome"/>
    <property type="evidence" value="ECO:0007669"/>
    <property type="project" value="TreeGrafter"/>
</dbReference>
<reference evidence="9" key="2">
    <citation type="submission" date="2017-06" db="EMBL/GenBank/DDBJ databases">
        <title>The pomegranate genome and the genomics of punicalagin biosynthesis.</title>
        <authorList>
            <person name="Xu C."/>
        </authorList>
    </citation>
    <scope>NUCLEOTIDE SEQUENCE [LARGE SCALE GENOMIC DNA]</scope>
    <source>
        <tissue evidence="9">Fresh leaf</tissue>
    </source>
</reference>
<dbReference type="Pfam" id="PF23240">
    <property type="entry name" value="HAT_PRP39_N"/>
    <property type="match status" value="1"/>
</dbReference>
<evidence type="ECO:0000313" key="12">
    <source>
        <dbReference type="Proteomes" id="UP000233551"/>
    </source>
</evidence>
<accession>A0A218WDL9</accession>
<dbReference type="SUPFAM" id="SSF48452">
    <property type="entry name" value="TPR-like"/>
    <property type="match status" value="2"/>
</dbReference>
<evidence type="ECO:0000256" key="4">
    <source>
        <dbReference type="ARBA" id="ARBA00023187"/>
    </source>
</evidence>
<feature type="coiled-coil region" evidence="7">
    <location>
        <begin position="482"/>
        <end position="509"/>
    </location>
</feature>
<keyword evidence="2" id="KW-0507">mRNA processing</keyword>
<dbReference type="AlphaFoldDB" id="A0A218WDL9"/>
<dbReference type="GeneID" id="116210676"/>
<dbReference type="Proteomes" id="UP000233551">
    <property type="component" value="Unassembled WGS sequence"/>
</dbReference>